<feature type="compositionally biased region" description="Basic residues" evidence="1">
    <location>
        <begin position="124"/>
        <end position="133"/>
    </location>
</feature>
<feature type="compositionally biased region" description="Basic residues" evidence="1">
    <location>
        <begin position="75"/>
        <end position="85"/>
    </location>
</feature>
<dbReference type="EMBL" id="JANPWB010000011">
    <property type="protein sequence ID" value="KAJ1132737.1"/>
    <property type="molecule type" value="Genomic_DNA"/>
</dbReference>
<keyword evidence="3" id="KW-1185">Reference proteome</keyword>
<reference evidence="2" key="1">
    <citation type="journal article" date="2022" name="bioRxiv">
        <title>Sequencing and chromosome-scale assembly of the giantPleurodeles waltlgenome.</title>
        <authorList>
            <person name="Brown T."/>
            <person name="Elewa A."/>
            <person name="Iarovenko S."/>
            <person name="Subramanian E."/>
            <person name="Araus A.J."/>
            <person name="Petzold A."/>
            <person name="Susuki M."/>
            <person name="Suzuki K.-i.T."/>
            <person name="Hayashi T."/>
            <person name="Toyoda A."/>
            <person name="Oliveira C."/>
            <person name="Osipova E."/>
            <person name="Leigh N.D."/>
            <person name="Simon A."/>
            <person name="Yun M.H."/>
        </authorList>
    </citation>
    <scope>NUCLEOTIDE SEQUENCE</scope>
    <source>
        <strain evidence="2">20211129_DDA</strain>
        <tissue evidence="2">Liver</tissue>
    </source>
</reference>
<comment type="caution">
    <text evidence="2">The sequence shown here is derived from an EMBL/GenBank/DDBJ whole genome shotgun (WGS) entry which is preliminary data.</text>
</comment>
<evidence type="ECO:0000313" key="2">
    <source>
        <dbReference type="EMBL" id="KAJ1132737.1"/>
    </source>
</evidence>
<protein>
    <submittedName>
        <fullName evidence="2">Uncharacterized protein</fullName>
    </submittedName>
</protein>
<evidence type="ECO:0000256" key="1">
    <source>
        <dbReference type="SAM" id="MobiDB-lite"/>
    </source>
</evidence>
<accession>A0AAV7Q052</accession>
<dbReference type="Proteomes" id="UP001066276">
    <property type="component" value="Chromosome 7"/>
</dbReference>
<name>A0AAV7Q052_PLEWA</name>
<organism evidence="2 3">
    <name type="scientific">Pleurodeles waltl</name>
    <name type="common">Iberian ribbed newt</name>
    <dbReference type="NCBI Taxonomy" id="8319"/>
    <lineage>
        <taxon>Eukaryota</taxon>
        <taxon>Metazoa</taxon>
        <taxon>Chordata</taxon>
        <taxon>Craniata</taxon>
        <taxon>Vertebrata</taxon>
        <taxon>Euteleostomi</taxon>
        <taxon>Amphibia</taxon>
        <taxon>Batrachia</taxon>
        <taxon>Caudata</taxon>
        <taxon>Salamandroidea</taxon>
        <taxon>Salamandridae</taxon>
        <taxon>Pleurodelinae</taxon>
        <taxon>Pleurodeles</taxon>
    </lineage>
</organism>
<gene>
    <name evidence="2" type="ORF">NDU88_011040</name>
</gene>
<dbReference type="AlphaFoldDB" id="A0AAV7Q052"/>
<evidence type="ECO:0000313" key="3">
    <source>
        <dbReference type="Proteomes" id="UP001066276"/>
    </source>
</evidence>
<sequence>MPSPSSQLGPASLLHHRPPDLSGHTRPAPGRPRRPGPPPDRHSSKSTQPSAAKHRGGPQYNATAEPAPAANQRKSPARLHRRRRESRCWVVDQARRAGGQTPRVTWPRPARPFTSAASSSQRRQGGHFHHHGRPRQYLCCAAWPAGR</sequence>
<feature type="region of interest" description="Disordered" evidence="1">
    <location>
        <begin position="1"/>
        <end position="133"/>
    </location>
</feature>
<proteinExistence type="predicted"/>